<dbReference type="PANTHER" id="PTHR43278:SF4">
    <property type="entry name" value="NAD(P)H-DEPENDENT FMN-CONTAINING OXIDOREDUCTASE YWQN-RELATED"/>
    <property type="match status" value="1"/>
</dbReference>
<name>A0A0R2AMW2_9LACO</name>
<organism evidence="5 6">
    <name type="scientific">Ligilactobacillus agilis DSM 20509</name>
    <dbReference type="NCBI Taxonomy" id="1423718"/>
    <lineage>
        <taxon>Bacteria</taxon>
        <taxon>Bacillati</taxon>
        <taxon>Bacillota</taxon>
        <taxon>Bacilli</taxon>
        <taxon>Lactobacillales</taxon>
        <taxon>Lactobacillaceae</taxon>
        <taxon>Ligilactobacillus</taxon>
    </lineage>
</organism>
<dbReference type="InterPro" id="IPR029039">
    <property type="entry name" value="Flavoprotein-like_sf"/>
</dbReference>
<accession>A0A0R2AMW2</accession>
<sequence length="258" mass="29210">MTFVKVLGILGAHKEHGVTRMMLDQVLHQVQAPNTSEIIYLEDYQIKPDIKGQPNPTMDQIIAKLEAADVWVIAAPTYWGGLSGVMKNFFDCLRQRLVRFDHKGGTHPDKFAHKHYISLTNCYAGKWENFLSGVTDASFRTIDKVLTAGGLIKIGEAVQTATWGLTELAPAKQKELTKLGQKINRATRKDDQTVKRYFELFFIVAVMAFITMAIQSLCLKLLNLSLGFWSNYISFVIIFFALLAVTLHFFTVVKHKRK</sequence>
<dbReference type="Pfam" id="PF03358">
    <property type="entry name" value="FMN_red"/>
    <property type="match status" value="1"/>
</dbReference>
<protein>
    <submittedName>
        <fullName evidence="5">Flavoprotein</fullName>
    </submittedName>
</protein>
<reference evidence="5 6" key="1">
    <citation type="journal article" date="2015" name="Genome Announc.">
        <title>Expanding the biotechnology potential of lactobacilli through comparative genomics of 213 strains and associated genera.</title>
        <authorList>
            <person name="Sun Z."/>
            <person name="Harris H.M."/>
            <person name="McCann A."/>
            <person name="Guo C."/>
            <person name="Argimon S."/>
            <person name="Zhang W."/>
            <person name="Yang X."/>
            <person name="Jeffery I.B."/>
            <person name="Cooney J.C."/>
            <person name="Kagawa T.F."/>
            <person name="Liu W."/>
            <person name="Song Y."/>
            <person name="Salvetti E."/>
            <person name="Wrobel A."/>
            <person name="Rasinkangas P."/>
            <person name="Parkhill J."/>
            <person name="Rea M.C."/>
            <person name="O'Sullivan O."/>
            <person name="Ritari J."/>
            <person name="Douillard F.P."/>
            <person name="Paul Ross R."/>
            <person name="Yang R."/>
            <person name="Briner A.E."/>
            <person name="Felis G.E."/>
            <person name="de Vos W.M."/>
            <person name="Barrangou R."/>
            <person name="Klaenhammer T.R."/>
            <person name="Caufield P.W."/>
            <person name="Cui Y."/>
            <person name="Zhang H."/>
            <person name="O'Toole P.W."/>
        </authorList>
    </citation>
    <scope>NUCLEOTIDE SEQUENCE [LARGE SCALE GENOMIC DNA]</scope>
    <source>
        <strain evidence="5 6">DSM 20509</strain>
    </source>
</reference>
<dbReference type="InterPro" id="IPR051796">
    <property type="entry name" value="ISF_SsuE-like"/>
</dbReference>
<dbReference type="Gene3D" id="3.40.50.360">
    <property type="match status" value="1"/>
</dbReference>
<evidence type="ECO:0000256" key="1">
    <source>
        <dbReference type="ARBA" id="ARBA00022630"/>
    </source>
</evidence>
<dbReference type="PATRIC" id="fig|1423718.3.peg.1740"/>
<dbReference type="PANTHER" id="PTHR43278">
    <property type="entry name" value="NAD(P)H-DEPENDENT FMN-CONTAINING OXIDOREDUCTASE YWQN-RELATED"/>
    <property type="match status" value="1"/>
</dbReference>
<comment type="caution">
    <text evidence="5">The sequence shown here is derived from an EMBL/GenBank/DDBJ whole genome shotgun (WGS) entry which is preliminary data.</text>
</comment>
<dbReference type="AlphaFoldDB" id="A0A0R2AMW2"/>
<evidence type="ECO:0000313" key="5">
    <source>
        <dbReference type="EMBL" id="KRM64835.1"/>
    </source>
</evidence>
<keyword evidence="2" id="KW-0288">FMN</keyword>
<keyword evidence="3" id="KW-1133">Transmembrane helix</keyword>
<dbReference type="InterPro" id="IPR005025">
    <property type="entry name" value="FMN_Rdtase-like_dom"/>
</dbReference>
<evidence type="ECO:0000313" key="6">
    <source>
        <dbReference type="Proteomes" id="UP000051008"/>
    </source>
</evidence>
<keyword evidence="3" id="KW-0812">Transmembrane</keyword>
<keyword evidence="3" id="KW-0472">Membrane</keyword>
<feature type="domain" description="NADPH-dependent FMN reductase-like" evidence="4">
    <location>
        <begin position="4"/>
        <end position="95"/>
    </location>
</feature>
<evidence type="ECO:0000256" key="2">
    <source>
        <dbReference type="ARBA" id="ARBA00022643"/>
    </source>
</evidence>
<keyword evidence="1" id="KW-0285">Flavoprotein</keyword>
<gene>
    <name evidence="5" type="ORF">FC14_GL001676</name>
</gene>
<dbReference type="EMBL" id="AYYP01000024">
    <property type="protein sequence ID" value="KRM64835.1"/>
    <property type="molecule type" value="Genomic_DNA"/>
</dbReference>
<feature type="transmembrane region" description="Helical" evidence="3">
    <location>
        <begin position="229"/>
        <end position="253"/>
    </location>
</feature>
<keyword evidence="6" id="KW-1185">Reference proteome</keyword>
<proteinExistence type="predicted"/>
<dbReference type="SUPFAM" id="SSF52218">
    <property type="entry name" value="Flavoproteins"/>
    <property type="match status" value="1"/>
</dbReference>
<dbReference type="Proteomes" id="UP000051008">
    <property type="component" value="Unassembled WGS sequence"/>
</dbReference>
<evidence type="ECO:0000256" key="3">
    <source>
        <dbReference type="SAM" id="Phobius"/>
    </source>
</evidence>
<dbReference type="GO" id="GO:0016491">
    <property type="term" value="F:oxidoreductase activity"/>
    <property type="evidence" value="ECO:0007669"/>
    <property type="project" value="InterPro"/>
</dbReference>
<feature type="transmembrane region" description="Helical" evidence="3">
    <location>
        <begin position="197"/>
        <end position="217"/>
    </location>
</feature>
<evidence type="ECO:0000259" key="4">
    <source>
        <dbReference type="Pfam" id="PF03358"/>
    </source>
</evidence>